<dbReference type="Proteomes" id="UP000287972">
    <property type="component" value="Unassembled WGS sequence"/>
</dbReference>
<reference evidence="1 2" key="1">
    <citation type="submission" date="2017-06" db="EMBL/GenBank/DDBJ databases">
        <title>Comparative genomic analysis of Ambrosia Fusariam Clade fungi.</title>
        <authorList>
            <person name="Stajich J.E."/>
            <person name="Carrillo J."/>
            <person name="Kijimoto T."/>
            <person name="Eskalen A."/>
            <person name="O'Donnell K."/>
            <person name="Kasson M."/>
        </authorList>
    </citation>
    <scope>NUCLEOTIDE SEQUENCE [LARGE SCALE GENOMIC DNA]</scope>
    <source>
        <strain evidence="1 2">NRRL62606</strain>
    </source>
</reference>
<gene>
    <name evidence="1" type="ORF">CEP51_014452</name>
</gene>
<evidence type="ECO:0000313" key="2">
    <source>
        <dbReference type="Proteomes" id="UP000287972"/>
    </source>
</evidence>
<comment type="caution">
    <text evidence="1">The sequence shown here is derived from an EMBL/GenBank/DDBJ whole genome shotgun (WGS) entry which is preliminary data.</text>
</comment>
<name>A0A428PSL1_9HYPO</name>
<evidence type="ECO:0000313" key="1">
    <source>
        <dbReference type="EMBL" id="RSL56079.1"/>
    </source>
</evidence>
<dbReference type="EMBL" id="NKCL01000675">
    <property type="protein sequence ID" value="RSL56079.1"/>
    <property type="molecule type" value="Genomic_DNA"/>
</dbReference>
<sequence>MDSSIFDSMALFEECQVSPSVSAVDAPHFLKEHGVFYQASTEIGKVVAQLDHEGVSWEPSSFRRVLPILVNDSRIRQILDSFDTQCRPACWILGSNYPNHYFASTILEDEDQDHRIAVYICSAGSELEIFVRSQYLPSAGVKAANGMYEVPYPFLIDVKKLQEMKVRMTEGGVMIVHPRFAVGSSGGRAIGYGLPEKGYKFKGTASK</sequence>
<organism evidence="1 2">
    <name type="scientific">Fusarium floridanum</name>
    <dbReference type="NCBI Taxonomy" id="1325733"/>
    <lineage>
        <taxon>Eukaryota</taxon>
        <taxon>Fungi</taxon>
        <taxon>Dikarya</taxon>
        <taxon>Ascomycota</taxon>
        <taxon>Pezizomycotina</taxon>
        <taxon>Sordariomycetes</taxon>
        <taxon>Hypocreomycetidae</taxon>
        <taxon>Hypocreales</taxon>
        <taxon>Nectriaceae</taxon>
        <taxon>Fusarium</taxon>
        <taxon>Fusarium solani species complex</taxon>
    </lineage>
</organism>
<dbReference type="AlphaFoldDB" id="A0A428PSL1"/>
<proteinExistence type="predicted"/>
<protein>
    <submittedName>
        <fullName evidence="1">Uncharacterized protein</fullName>
    </submittedName>
</protein>
<keyword evidence="2" id="KW-1185">Reference proteome</keyword>
<accession>A0A428PSL1</accession>